<dbReference type="InterPro" id="IPR010994">
    <property type="entry name" value="RuvA_2-like"/>
</dbReference>
<dbReference type="Gene3D" id="3.40.140.10">
    <property type="entry name" value="Cytidine Deaminase, domain 2"/>
    <property type="match status" value="1"/>
</dbReference>
<evidence type="ECO:0000256" key="14">
    <source>
        <dbReference type="ARBA" id="ARBA00023284"/>
    </source>
</evidence>
<dbReference type="InterPro" id="IPR020891">
    <property type="entry name" value="UPF0758_CS"/>
</dbReference>
<evidence type="ECO:0000256" key="8">
    <source>
        <dbReference type="ARBA" id="ARBA00022833"/>
    </source>
</evidence>
<evidence type="ECO:0000256" key="10">
    <source>
        <dbReference type="ARBA" id="ARBA00023002"/>
    </source>
</evidence>
<dbReference type="InterPro" id="IPR038657">
    <property type="entry name" value="Ribosomal_bL19_sf"/>
</dbReference>
<keyword evidence="7 16" id="KW-0274">FAD</keyword>
<dbReference type="NCBIfam" id="NF000642">
    <property type="entry name" value="PRK00024.1"/>
    <property type="match status" value="1"/>
</dbReference>
<evidence type="ECO:0000256" key="15">
    <source>
        <dbReference type="HAMAP-Rule" id="MF_03174"/>
    </source>
</evidence>
<keyword evidence="11" id="KW-0482">Metalloprotease</keyword>
<comment type="similarity">
    <text evidence="2">Belongs to the class-II pyridine nucleotide-disulfide oxidoreductase family.</text>
</comment>
<dbReference type="PROSITE" id="PS01015">
    <property type="entry name" value="RIBOSOMAL_L19"/>
    <property type="match status" value="1"/>
</dbReference>
<comment type="catalytic activity">
    <reaction evidence="16">
        <text>[thioredoxin]-dithiol + NADP(+) = [thioredoxin]-disulfide + NADPH + H(+)</text>
        <dbReference type="Rhea" id="RHEA:20345"/>
        <dbReference type="Rhea" id="RHEA-COMP:10698"/>
        <dbReference type="Rhea" id="RHEA-COMP:10700"/>
        <dbReference type="ChEBI" id="CHEBI:15378"/>
        <dbReference type="ChEBI" id="CHEBI:29950"/>
        <dbReference type="ChEBI" id="CHEBI:50058"/>
        <dbReference type="ChEBI" id="CHEBI:57783"/>
        <dbReference type="ChEBI" id="CHEBI:58349"/>
        <dbReference type="EC" id="1.8.1.9"/>
    </reaction>
</comment>
<organism evidence="18 19">
    <name type="scientific">Durusdinium trenchii</name>
    <dbReference type="NCBI Taxonomy" id="1381693"/>
    <lineage>
        <taxon>Eukaryota</taxon>
        <taxon>Sar</taxon>
        <taxon>Alveolata</taxon>
        <taxon>Dinophyceae</taxon>
        <taxon>Suessiales</taxon>
        <taxon>Symbiodiniaceae</taxon>
        <taxon>Durusdinium</taxon>
    </lineage>
</organism>
<dbReference type="Gene3D" id="1.10.150.20">
    <property type="entry name" value="5' to 3' exonuclease, C-terminal subdomain"/>
    <property type="match status" value="1"/>
</dbReference>
<dbReference type="Pfam" id="PF04002">
    <property type="entry name" value="RadC"/>
    <property type="match status" value="1"/>
</dbReference>
<dbReference type="Pfam" id="PF07992">
    <property type="entry name" value="Pyr_redox_2"/>
    <property type="match status" value="1"/>
</dbReference>
<dbReference type="PRINTS" id="PR00469">
    <property type="entry name" value="PNDRDTASEII"/>
</dbReference>
<comment type="similarity">
    <text evidence="15">Belongs to the peptidase M24A family. Methionine aminopeptidase type 1 subfamily.</text>
</comment>
<dbReference type="Gene3D" id="3.90.230.10">
    <property type="entry name" value="Creatinase/methionine aminopeptidase superfamily"/>
    <property type="match status" value="1"/>
</dbReference>
<comment type="cofactor">
    <cofactor evidence="16">
        <name>FAD</name>
        <dbReference type="ChEBI" id="CHEBI:57692"/>
    </cofactor>
    <text evidence="16">Binds 1 FAD per subunit.</text>
</comment>
<evidence type="ECO:0000256" key="5">
    <source>
        <dbReference type="ARBA" id="ARBA00022723"/>
    </source>
</evidence>
<evidence type="ECO:0000256" key="12">
    <source>
        <dbReference type="ARBA" id="ARBA00023157"/>
    </source>
</evidence>
<dbReference type="EMBL" id="CAXAMM010037891">
    <property type="protein sequence ID" value="CAK9077873.1"/>
    <property type="molecule type" value="Genomic_DNA"/>
</dbReference>
<keyword evidence="8" id="KW-0862">Zinc</keyword>
<dbReference type="SUPFAM" id="SSF51905">
    <property type="entry name" value="FAD/NAD(P)-binding domain"/>
    <property type="match status" value="1"/>
</dbReference>
<dbReference type="Pfam" id="PF00557">
    <property type="entry name" value="Peptidase_M24"/>
    <property type="match status" value="1"/>
</dbReference>
<dbReference type="NCBIfam" id="TIGR01024">
    <property type="entry name" value="rplS_bact"/>
    <property type="match status" value="1"/>
</dbReference>
<reference evidence="18 19" key="1">
    <citation type="submission" date="2024-02" db="EMBL/GenBank/DDBJ databases">
        <authorList>
            <person name="Chen Y."/>
            <person name="Shah S."/>
            <person name="Dougan E. K."/>
            <person name="Thang M."/>
            <person name="Chan C."/>
        </authorList>
    </citation>
    <scope>NUCLEOTIDE SEQUENCE [LARGE SCALE GENOMIC DNA]</scope>
</reference>
<dbReference type="PROSITE" id="PS00573">
    <property type="entry name" value="PYRIDINE_REDOX_2"/>
    <property type="match status" value="1"/>
</dbReference>
<dbReference type="Proteomes" id="UP001642464">
    <property type="component" value="Unassembled WGS sequence"/>
</dbReference>
<dbReference type="NCBIfam" id="TIGR00608">
    <property type="entry name" value="radc"/>
    <property type="match status" value="1"/>
</dbReference>
<dbReference type="SUPFAM" id="SSF47781">
    <property type="entry name" value="RuvA domain 2-like"/>
    <property type="match status" value="1"/>
</dbReference>
<feature type="binding site" evidence="15">
    <location>
        <position position="460"/>
    </location>
    <ligand>
        <name>a divalent metal cation</name>
        <dbReference type="ChEBI" id="CHEBI:60240"/>
        <label>2</label>
        <note>catalytic</note>
    </ligand>
</feature>
<proteinExistence type="inferred from homology"/>
<feature type="binding site" evidence="15">
    <location>
        <position position="427"/>
    </location>
    <ligand>
        <name>a divalent metal cation</name>
        <dbReference type="ChEBI" id="CHEBI:60240"/>
        <label>2</label>
        <note>catalytic</note>
    </ligand>
</feature>
<dbReference type="Gene3D" id="3.50.50.60">
    <property type="entry name" value="FAD/NAD(P)-binding domain"/>
    <property type="match status" value="2"/>
</dbReference>
<dbReference type="InterPro" id="IPR037518">
    <property type="entry name" value="MPN"/>
</dbReference>
<feature type="binding site" evidence="15">
    <location>
        <position position="364"/>
    </location>
    <ligand>
        <name>a divalent metal cation</name>
        <dbReference type="ChEBI" id="CHEBI:60240"/>
        <label>2</label>
        <note>catalytic</note>
    </ligand>
</feature>
<feature type="binding site" evidence="15">
    <location>
        <position position="434"/>
    </location>
    <ligand>
        <name>substrate</name>
    </ligand>
</feature>
<evidence type="ECO:0000256" key="2">
    <source>
        <dbReference type="ARBA" id="ARBA00009333"/>
    </source>
</evidence>
<dbReference type="PROSITE" id="PS50249">
    <property type="entry name" value="MPN"/>
    <property type="match status" value="1"/>
</dbReference>
<dbReference type="PRINTS" id="PR00368">
    <property type="entry name" value="FADPNR"/>
</dbReference>
<keyword evidence="12" id="KW-1015">Disulfide bond</keyword>
<feature type="binding site" evidence="15">
    <location>
        <position position="353"/>
    </location>
    <ligand>
        <name>a divalent metal cation</name>
        <dbReference type="ChEBI" id="CHEBI:60240"/>
        <label>1</label>
    </ligand>
</feature>
<comment type="caution">
    <text evidence="18">The sequence shown here is derived from an EMBL/GenBank/DDBJ whole genome shotgun (WGS) entry which is preliminary data.</text>
</comment>
<dbReference type="InterPro" id="IPR008255">
    <property type="entry name" value="Pyr_nucl-diS_OxRdtase_2_AS"/>
</dbReference>
<feature type="binding site" evidence="15">
    <location>
        <position position="336"/>
    </location>
    <ligand>
        <name>substrate</name>
    </ligand>
</feature>
<dbReference type="InterPro" id="IPR002467">
    <property type="entry name" value="Pept_M24A_MAP1"/>
</dbReference>
<keyword evidence="16" id="KW-0521">NADP</keyword>
<keyword evidence="4 15" id="KW-0645">Protease</keyword>
<dbReference type="PROSITE" id="PS01302">
    <property type="entry name" value="UPF0758"/>
    <property type="match status" value="1"/>
</dbReference>
<dbReference type="InterPro" id="IPR005982">
    <property type="entry name" value="Thioredox_Rdtase"/>
</dbReference>
<keyword evidence="15" id="KW-0031">Aminopeptidase</keyword>
<dbReference type="SUPFAM" id="SSF50104">
    <property type="entry name" value="Translation proteins SH3-like domain"/>
    <property type="match status" value="1"/>
</dbReference>
<dbReference type="InterPro" id="IPR025657">
    <property type="entry name" value="RadC_JAB"/>
</dbReference>
<evidence type="ECO:0000256" key="6">
    <source>
        <dbReference type="ARBA" id="ARBA00022801"/>
    </source>
</evidence>
<evidence type="ECO:0000256" key="3">
    <source>
        <dbReference type="ARBA" id="ARBA00022630"/>
    </source>
</evidence>
<evidence type="ECO:0000256" key="7">
    <source>
        <dbReference type="ARBA" id="ARBA00022827"/>
    </source>
</evidence>
<dbReference type="InterPro" id="IPR018257">
    <property type="entry name" value="Ribosomal_bL19_CS"/>
</dbReference>
<feature type="binding site" evidence="15">
    <location>
        <position position="491"/>
    </location>
    <ligand>
        <name>a divalent metal cation</name>
        <dbReference type="ChEBI" id="CHEBI:60240"/>
        <label>2</label>
        <note>catalytic</note>
    </ligand>
</feature>
<dbReference type="InterPro" id="IPR029058">
    <property type="entry name" value="AB_hydrolase_fold"/>
</dbReference>
<sequence>MDAVLRTRSVPEFHPGDTVKVMVRVVEGEGKNRNTRLQAYEGVVIARSGGGLNESFTVRKISYGEGVERVFPIYSPYIAEIEVLRRGKVRRAKLYYLRGRRGRAARIAERTDVRARRLNAQWKGFKKPKGEADDFTQIKGIDADLAARLKTLNCYKYEQVANFSDEDIANVDEALNLKGQIERDDWVGEAQRLLAEASAAEVPAEEEGVHGTTDGGTPFWGRRFAFGGKRCAIAELDYIAGARAQVLPARLAKMRRDPGTIPLHGPEAFAAMRKAGQLAAAALDMLAPHVVPGVSTQKIDDLVLDFALQHGAAPATLGYRGYMKSCCTSINHVVCHGIPGPKPLRPGDIVNIDVTLIVDGWHGDTSRMFAVGPISRRAERLIEVTHEALKRGIEAVKPGGTTGDIGAAIQTYAEGERCSVVKDFCGHGLGRVFHDRPNILHYGEPGEGISLEPGMLFTIEPMINLGKPHVKVLADGWTAVTRDRELSAQFEHTVGVTATGVEVFTHSPASRPGESLEPQTGAQAAFFEASAGAPLVSGHRQRLRDRFRKGGADALPDYELLELVLFRAIPRRDTKALAKRLIARFGSFSQVINAPDARLKEVSGVGESVVTELRLIRAAALRLMQGEIASQPLLSSWNQVLDYLRAVQGFAEREQFRILFLDKKNRLIADEVQGEGTVDHTPVYVREVVKRALELGSTAIILVHNHPSGDPTPSRADIDMTRMIISAGRPLGVQVHDHVIVGLAAQTVWLGHLPPARAGDLAYLRFLKPRLSSRRRPDHVALAQRARFHLRHARWLRVPTTEGPVETYVFEPEAGSEARGSVLIAHGWTSEAAFMAVIAEQLRRAGFRVIAFDQPGHGRSARQTASLIDCTRALVQVAGTLGPVRFVVAHSMGGLAALLAGECGPPLAHGYPFERYVLISVPNRFQTITDEFADELGLGPKARRIYERHLERIAHRTMESFTAAHLLARTGRPALVVHARDDREVVFRNAEEIVAACPLATLHAVDAAGHRNILFAPRVIRSRGPERDCASKGACGDEGSVMSKAKHARVIILGSGPAGYTAAIYAARAMLEPVLIQGNQPGGQLTITTDVENYPGFADVIQGPWLMEQMQAQAEHVGTEIILDYIQKVDLSHRPFRLEGDSGDTYTCDALIIATGAQARWLGIPSEETFKGFGVSACATCDGFFYRGKEVVVVGGGNTAVEEALFLTNFASKVTVVHRRDSFRAEKILQDRLFKNPKIEVVWDSALDEIVGGDDPRSVTGVRLKNVKTGALTERKADGVFVAIGHAPATELFKGQLEMKPSGYLITAPDSTATSIPGVFAAGDVTDDIYRQAVTAAGMGCMAALESERYLAHEGVAAAAAE</sequence>
<evidence type="ECO:0000256" key="9">
    <source>
        <dbReference type="ARBA" id="ARBA00022980"/>
    </source>
</evidence>
<evidence type="ECO:0000256" key="11">
    <source>
        <dbReference type="ARBA" id="ARBA00023049"/>
    </source>
</evidence>
<keyword evidence="6 15" id="KW-0378">Hydrolase</keyword>
<dbReference type="InterPro" id="IPR050097">
    <property type="entry name" value="Ferredoxin-NADP_redctase_2"/>
</dbReference>
<dbReference type="InterPro" id="IPR036005">
    <property type="entry name" value="Creatinase/aminopeptidase-like"/>
</dbReference>
<dbReference type="PROSITE" id="PS00680">
    <property type="entry name" value="MAP_1"/>
    <property type="match status" value="1"/>
</dbReference>
<keyword evidence="10 16" id="KW-0560">Oxidoreductase</keyword>
<dbReference type="InterPro" id="IPR008991">
    <property type="entry name" value="Translation_prot_SH3-like_sf"/>
</dbReference>
<comment type="catalytic activity">
    <reaction evidence="15">
        <text>Release of N-terminal amino acids, preferentially methionine, from peptides and arylamides.</text>
        <dbReference type="EC" id="3.4.11.18"/>
    </reaction>
</comment>
<feature type="binding site" evidence="15">
    <location>
        <position position="364"/>
    </location>
    <ligand>
        <name>a divalent metal cation</name>
        <dbReference type="ChEBI" id="CHEBI:60240"/>
        <label>1</label>
    </ligand>
</feature>
<dbReference type="CDD" id="cd01086">
    <property type="entry name" value="MetAP1"/>
    <property type="match status" value="1"/>
</dbReference>
<dbReference type="CDD" id="cd08071">
    <property type="entry name" value="MPN_DUF2466"/>
    <property type="match status" value="1"/>
</dbReference>
<keyword evidence="9" id="KW-0689">Ribosomal protein</keyword>
<dbReference type="InterPro" id="IPR023753">
    <property type="entry name" value="FAD/NAD-binding_dom"/>
</dbReference>
<dbReference type="HAMAP" id="MF_01974">
    <property type="entry name" value="MetAP_1"/>
    <property type="match status" value="1"/>
</dbReference>
<evidence type="ECO:0000313" key="19">
    <source>
        <dbReference type="Proteomes" id="UP001642464"/>
    </source>
</evidence>
<evidence type="ECO:0000313" key="18">
    <source>
        <dbReference type="EMBL" id="CAK9077873.1"/>
    </source>
</evidence>
<dbReference type="PANTHER" id="PTHR48105">
    <property type="entry name" value="THIOREDOXIN REDUCTASE 1-RELATED-RELATED"/>
    <property type="match status" value="1"/>
</dbReference>
<dbReference type="HAMAP" id="MF_00402">
    <property type="entry name" value="Ribosomal_bL19"/>
    <property type="match status" value="1"/>
</dbReference>
<evidence type="ECO:0000256" key="4">
    <source>
        <dbReference type="ARBA" id="ARBA00022670"/>
    </source>
</evidence>
<dbReference type="InterPro" id="IPR036188">
    <property type="entry name" value="FAD/NAD-bd_sf"/>
</dbReference>
<gene>
    <name evidence="18" type="ORF">SCF082_LOCUS37327</name>
</gene>
<comment type="cofactor">
    <cofactor evidence="15">
        <name>Co(2+)</name>
        <dbReference type="ChEBI" id="CHEBI:48828"/>
    </cofactor>
    <cofactor evidence="15">
        <name>Zn(2+)</name>
        <dbReference type="ChEBI" id="CHEBI:29105"/>
    </cofactor>
    <cofactor evidence="15">
        <name>Mn(2+)</name>
        <dbReference type="ChEBI" id="CHEBI:29035"/>
    </cofactor>
    <cofactor evidence="15">
        <name>Fe(2+)</name>
        <dbReference type="ChEBI" id="CHEBI:29033"/>
    </cofactor>
    <text evidence="15">Binds 2 divalent metal cations per subunit. Has a high-affinity and a low affinity metal-binding site. The true nature of the physiological cofactor is under debate. The enzyme is active with cobalt, zinc, manganese or divalent iron ions. Most likely, methionine aminopeptidases function as mononuclear Fe(2+)-metalloproteases under physiological conditions, and the catalytically relevant metal-binding site has been assigned to the histidine-containing high-affinity site.</text>
</comment>
<name>A0ABP0PR16_9DINO</name>
<dbReference type="InterPro" id="IPR001405">
    <property type="entry name" value="UPF0758"/>
</dbReference>
<dbReference type="InterPro" id="IPR000994">
    <property type="entry name" value="Pept_M24"/>
</dbReference>
<keyword evidence="13" id="KW-0687">Ribonucleoprotein</keyword>
<dbReference type="InterPro" id="IPR000073">
    <property type="entry name" value="AB_hydrolase_1"/>
</dbReference>
<dbReference type="Gene3D" id="2.30.30.790">
    <property type="match status" value="1"/>
</dbReference>
<dbReference type="SUPFAM" id="SSF55920">
    <property type="entry name" value="Creatinase/aminopeptidase"/>
    <property type="match status" value="1"/>
</dbReference>
<dbReference type="Pfam" id="PF01245">
    <property type="entry name" value="Ribosomal_L19"/>
    <property type="match status" value="1"/>
</dbReference>
<dbReference type="SUPFAM" id="SSF53474">
    <property type="entry name" value="alpha/beta-Hydrolases"/>
    <property type="match status" value="1"/>
</dbReference>
<dbReference type="SUPFAM" id="SSF102712">
    <property type="entry name" value="JAB1/MPN domain"/>
    <property type="match status" value="1"/>
</dbReference>
<comment type="similarity">
    <text evidence="1">Belongs to the bacterial ribosomal protein bL19 family.</text>
</comment>
<keyword evidence="5 15" id="KW-0479">Metal-binding</keyword>
<keyword evidence="14 16" id="KW-0676">Redox-active center</keyword>
<accession>A0ABP0PR16</accession>
<keyword evidence="3 16" id="KW-0285">Flavoprotein</keyword>
<protein>
    <recommendedName>
        <fullName evidence="16">Thioredoxin reductase</fullName>
        <ecNumber evidence="16">1.8.1.9</ecNumber>
    </recommendedName>
</protein>
<evidence type="ECO:0000256" key="1">
    <source>
        <dbReference type="ARBA" id="ARBA00005781"/>
    </source>
</evidence>
<keyword evidence="19" id="KW-1185">Reference proteome</keyword>
<feature type="binding site" evidence="15">
    <location>
        <position position="491"/>
    </location>
    <ligand>
        <name>a divalent metal cation</name>
        <dbReference type="ChEBI" id="CHEBI:60240"/>
        <label>1</label>
    </ligand>
</feature>
<dbReference type="NCBIfam" id="TIGR01292">
    <property type="entry name" value="TRX_reduct"/>
    <property type="match status" value="1"/>
</dbReference>
<feature type="domain" description="MPN" evidence="17">
    <location>
        <begin position="633"/>
        <end position="761"/>
    </location>
</feature>
<evidence type="ECO:0000256" key="16">
    <source>
        <dbReference type="RuleBase" id="RU003881"/>
    </source>
</evidence>
<evidence type="ECO:0000256" key="13">
    <source>
        <dbReference type="ARBA" id="ARBA00023274"/>
    </source>
</evidence>
<dbReference type="InterPro" id="IPR001857">
    <property type="entry name" value="Ribosomal_bL19"/>
</dbReference>
<dbReference type="NCBIfam" id="TIGR00500">
    <property type="entry name" value="met_pdase_I"/>
    <property type="match status" value="1"/>
</dbReference>
<evidence type="ECO:0000259" key="17">
    <source>
        <dbReference type="PROSITE" id="PS50249"/>
    </source>
</evidence>
<dbReference type="EC" id="1.8.1.9" evidence="16"/>
<dbReference type="Pfam" id="PF12697">
    <property type="entry name" value="Abhydrolase_6"/>
    <property type="match status" value="1"/>
</dbReference>
<dbReference type="Gene3D" id="3.40.50.1820">
    <property type="entry name" value="alpha/beta hydrolase"/>
    <property type="match status" value="1"/>
</dbReference>